<keyword evidence="3" id="KW-1185">Reference proteome</keyword>
<dbReference type="Pfam" id="PF00646">
    <property type="entry name" value="F-box"/>
    <property type="match status" value="1"/>
</dbReference>
<dbReference type="PANTHER" id="PTHR44259">
    <property type="entry name" value="OS07G0183000 PROTEIN-RELATED"/>
    <property type="match status" value="1"/>
</dbReference>
<protein>
    <submittedName>
        <fullName evidence="2">F-box protein SKIP23-like</fullName>
    </submittedName>
</protein>
<dbReference type="AlphaFoldDB" id="A0A314YE44"/>
<evidence type="ECO:0000259" key="1">
    <source>
        <dbReference type="Pfam" id="PF00646"/>
    </source>
</evidence>
<evidence type="ECO:0000313" key="2">
    <source>
        <dbReference type="EMBL" id="PQQ04417.1"/>
    </source>
</evidence>
<name>A0A314YE44_PRUYE</name>
<proteinExistence type="predicted"/>
<dbReference type="InterPro" id="IPR001810">
    <property type="entry name" value="F-box_dom"/>
</dbReference>
<dbReference type="OrthoDB" id="642536at2759"/>
<dbReference type="EMBL" id="PJQY01001237">
    <property type="protein sequence ID" value="PQQ04417.1"/>
    <property type="molecule type" value="Genomic_DNA"/>
</dbReference>
<dbReference type="Proteomes" id="UP000250321">
    <property type="component" value="Unassembled WGS sequence"/>
</dbReference>
<dbReference type="Gene3D" id="1.20.1280.50">
    <property type="match status" value="1"/>
</dbReference>
<accession>A0A314YE44</accession>
<gene>
    <name evidence="2" type="ORF">Pyn_39016</name>
</gene>
<dbReference type="STRING" id="2094558.A0A314YE44"/>
<comment type="caution">
    <text evidence="2">The sequence shown here is derived from an EMBL/GenBank/DDBJ whole genome shotgun (WGS) entry which is preliminary data.</text>
</comment>
<organism evidence="2 3">
    <name type="scientific">Prunus yedoensis var. nudiflora</name>
    <dbReference type="NCBI Taxonomy" id="2094558"/>
    <lineage>
        <taxon>Eukaryota</taxon>
        <taxon>Viridiplantae</taxon>
        <taxon>Streptophyta</taxon>
        <taxon>Embryophyta</taxon>
        <taxon>Tracheophyta</taxon>
        <taxon>Spermatophyta</taxon>
        <taxon>Magnoliopsida</taxon>
        <taxon>eudicotyledons</taxon>
        <taxon>Gunneridae</taxon>
        <taxon>Pentapetalae</taxon>
        <taxon>rosids</taxon>
        <taxon>fabids</taxon>
        <taxon>Rosales</taxon>
        <taxon>Rosaceae</taxon>
        <taxon>Amygdaloideae</taxon>
        <taxon>Amygdaleae</taxon>
        <taxon>Prunus</taxon>
    </lineage>
</organism>
<dbReference type="PANTHER" id="PTHR44259:SF108">
    <property type="entry name" value="F-BOX PROTEIN SKIP23-LIKE"/>
    <property type="match status" value="1"/>
</dbReference>
<feature type="domain" description="F-box" evidence="1">
    <location>
        <begin position="4"/>
        <end position="46"/>
    </location>
</feature>
<dbReference type="InterPro" id="IPR050942">
    <property type="entry name" value="F-box_BR-signaling"/>
</dbReference>
<reference evidence="2 3" key="1">
    <citation type="submission" date="2018-02" db="EMBL/GenBank/DDBJ databases">
        <title>Draft genome of wild Prunus yedoensis var. nudiflora.</title>
        <authorList>
            <person name="Baek S."/>
            <person name="Kim J.-H."/>
            <person name="Choi K."/>
            <person name="Kim G.-B."/>
            <person name="Cho A."/>
            <person name="Jang H."/>
            <person name="Shin C.-H."/>
            <person name="Yu H.-J."/>
            <person name="Mun J.-H."/>
        </authorList>
    </citation>
    <scope>NUCLEOTIDE SEQUENCE [LARGE SCALE GENOMIC DNA]</scope>
    <source>
        <strain evidence="3">cv. Jeju island</strain>
        <tissue evidence="2">Leaf</tissue>
    </source>
</reference>
<sequence>MANWSNLPRDLVAAIAQKMVLIEDFIAIGAVCKSWNLALTKKDFNITDQVPFLMLQDKGTGGGVNDFFSLKKGQLIDNLNLPEEAKDKWCFASLGWLLVQCEQDLKVNLLHPLNHALVELPHTVKSEHINFKGEEVCLVSKPFLFIGLCGHGALWFK</sequence>
<evidence type="ECO:0000313" key="3">
    <source>
        <dbReference type="Proteomes" id="UP000250321"/>
    </source>
</evidence>